<organism evidence="2 3">
    <name type="scientific">Sphenostylis stenocarpa</name>
    <dbReference type="NCBI Taxonomy" id="92480"/>
    <lineage>
        <taxon>Eukaryota</taxon>
        <taxon>Viridiplantae</taxon>
        <taxon>Streptophyta</taxon>
        <taxon>Embryophyta</taxon>
        <taxon>Tracheophyta</taxon>
        <taxon>Spermatophyta</taxon>
        <taxon>Magnoliopsida</taxon>
        <taxon>eudicotyledons</taxon>
        <taxon>Gunneridae</taxon>
        <taxon>Pentapetalae</taxon>
        <taxon>rosids</taxon>
        <taxon>fabids</taxon>
        <taxon>Fabales</taxon>
        <taxon>Fabaceae</taxon>
        <taxon>Papilionoideae</taxon>
        <taxon>50 kb inversion clade</taxon>
        <taxon>NPAAA clade</taxon>
        <taxon>indigoferoid/millettioid clade</taxon>
        <taxon>Phaseoleae</taxon>
        <taxon>Sphenostylis</taxon>
    </lineage>
</organism>
<dbReference type="EMBL" id="OY731402">
    <property type="protein sequence ID" value="CAJ1956834.1"/>
    <property type="molecule type" value="Genomic_DNA"/>
</dbReference>
<accession>A0AA86SMQ7</accession>
<protein>
    <submittedName>
        <fullName evidence="2">Uncharacterized protein</fullName>
    </submittedName>
</protein>
<feature type="region of interest" description="Disordered" evidence="1">
    <location>
        <begin position="47"/>
        <end position="68"/>
    </location>
</feature>
<sequence length="68" mass="7681">MEDSNKSVNIMDNLKTRFVGPIYSSSQPRRMAIKWFLNNHKSDCTGSDGPRVQLKMGPATFDPSNYIS</sequence>
<gene>
    <name evidence="2" type="ORF">AYBTSS11_LOCUS16876</name>
</gene>
<dbReference type="AlphaFoldDB" id="A0AA86SMQ7"/>
<reference evidence="2" key="1">
    <citation type="submission" date="2023-10" db="EMBL/GenBank/DDBJ databases">
        <authorList>
            <person name="Domelevo Entfellner J.-B."/>
        </authorList>
    </citation>
    <scope>NUCLEOTIDE SEQUENCE</scope>
</reference>
<dbReference type="Gramene" id="rna-AYBTSS11_LOCUS16876">
    <property type="protein sequence ID" value="CAJ1956834.1"/>
    <property type="gene ID" value="gene-AYBTSS11_LOCUS16876"/>
</dbReference>
<evidence type="ECO:0000313" key="2">
    <source>
        <dbReference type="EMBL" id="CAJ1956834.1"/>
    </source>
</evidence>
<name>A0AA86SMQ7_9FABA</name>
<proteinExistence type="predicted"/>
<keyword evidence="3" id="KW-1185">Reference proteome</keyword>
<evidence type="ECO:0000256" key="1">
    <source>
        <dbReference type="SAM" id="MobiDB-lite"/>
    </source>
</evidence>
<evidence type="ECO:0000313" key="3">
    <source>
        <dbReference type="Proteomes" id="UP001189624"/>
    </source>
</evidence>
<dbReference type="Proteomes" id="UP001189624">
    <property type="component" value="Chromosome 5"/>
</dbReference>